<evidence type="ECO:0000256" key="4">
    <source>
        <dbReference type="ARBA" id="ARBA00022475"/>
    </source>
</evidence>
<dbReference type="EC" id="2.4.99.28" evidence="21"/>
<keyword evidence="11" id="KW-0378">Hydrolase</keyword>
<keyword evidence="9" id="KW-0808">Transferase</keyword>
<evidence type="ECO:0000256" key="19">
    <source>
        <dbReference type="ARBA" id="ARBA00023316"/>
    </source>
</evidence>
<dbReference type="Pfam" id="PF00905">
    <property type="entry name" value="Transpeptidase"/>
    <property type="match status" value="1"/>
</dbReference>
<evidence type="ECO:0000256" key="5">
    <source>
        <dbReference type="ARBA" id="ARBA00022519"/>
    </source>
</evidence>
<dbReference type="EMBL" id="UINC01017450">
    <property type="protein sequence ID" value="SVA72357.1"/>
    <property type="molecule type" value="Genomic_DNA"/>
</dbReference>
<dbReference type="AlphaFoldDB" id="A0A381Y7J0"/>
<keyword evidence="17" id="KW-0046">Antibiotic resistance</keyword>
<keyword evidence="18" id="KW-0511">Multifunctional enzyme</keyword>
<reference evidence="27" key="1">
    <citation type="submission" date="2018-05" db="EMBL/GenBank/DDBJ databases">
        <authorList>
            <person name="Lanie J.A."/>
            <person name="Ng W.-L."/>
            <person name="Kazmierczak K.M."/>
            <person name="Andrzejewski T.M."/>
            <person name="Davidsen T.M."/>
            <person name="Wayne K.J."/>
            <person name="Tettelin H."/>
            <person name="Glass J.I."/>
            <person name="Rusch D."/>
            <person name="Podicherti R."/>
            <person name="Tsui H.-C.T."/>
            <person name="Winkler M.E."/>
        </authorList>
    </citation>
    <scope>NUCLEOTIDE SEQUENCE</scope>
</reference>
<dbReference type="PANTHER" id="PTHR32282:SF27">
    <property type="entry name" value="PENICILLIN-BINDING PROTEIN 1A"/>
    <property type="match status" value="1"/>
</dbReference>
<feature type="domain" description="Glycosyl transferase family 51" evidence="25">
    <location>
        <begin position="55"/>
        <end position="227"/>
    </location>
</feature>
<dbReference type="GO" id="GO:0009252">
    <property type="term" value="P:peptidoglycan biosynthetic process"/>
    <property type="evidence" value="ECO:0007669"/>
    <property type="project" value="UniProtKB-KW"/>
</dbReference>
<evidence type="ECO:0000256" key="13">
    <source>
        <dbReference type="ARBA" id="ARBA00022968"/>
    </source>
</evidence>
<dbReference type="InterPro" id="IPR001460">
    <property type="entry name" value="PCN-bd_Tpept"/>
</dbReference>
<comment type="catalytic activity">
    <reaction evidence="22">
        <text>[GlcNAc-(1-&gt;4)-Mur2Ac(oyl-L-Ala-gamma-D-Glu-L-Lys-D-Ala-D-Ala)](n)-di-trans,octa-cis-undecaprenyl diphosphate + beta-D-GlcNAc-(1-&gt;4)-Mur2Ac(oyl-L-Ala-gamma-D-Glu-L-Lys-D-Ala-D-Ala)-di-trans,octa-cis-undecaprenyl diphosphate = [GlcNAc-(1-&gt;4)-Mur2Ac(oyl-L-Ala-gamma-D-Glu-L-Lys-D-Ala-D-Ala)](n+1)-di-trans,octa-cis-undecaprenyl diphosphate + di-trans,octa-cis-undecaprenyl diphosphate + H(+)</text>
        <dbReference type="Rhea" id="RHEA:23708"/>
        <dbReference type="Rhea" id="RHEA-COMP:9602"/>
        <dbReference type="Rhea" id="RHEA-COMP:9603"/>
        <dbReference type="ChEBI" id="CHEBI:15378"/>
        <dbReference type="ChEBI" id="CHEBI:58405"/>
        <dbReference type="ChEBI" id="CHEBI:60033"/>
        <dbReference type="ChEBI" id="CHEBI:78435"/>
        <dbReference type="EC" id="2.4.99.28"/>
    </reaction>
</comment>
<evidence type="ECO:0000256" key="12">
    <source>
        <dbReference type="ARBA" id="ARBA00022960"/>
    </source>
</evidence>
<evidence type="ECO:0000256" key="1">
    <source>
        <dbReference type="ARBA" id="ARBA00004249"/>
    </source>
</evidence>
<feature type="domain" description="Penicillin-binding protein OB-like" evidence="26">
    <location>
        <begin position="314"/>
        <end position="422"/>
    </location>
</feature>
<dbReference type="InterPro" id="IPR031376">
    <property type="entry name" value="PCB_OB"/>
</dbReference>
<dbReference type="Pfam" id="PF17092">
    <property type="entry name" value="PCB_OB"/>
    <property type="match status" value="1"/>
</dbReference>
<evidence type="ECO:0000256" key="17">
    <source>
        <dbReference type="ARBA" id="ARBA00023251"/>
    </source>
</evidence>
<name>A0A381Y7J0_9ZZZZ</name>
<evidence type="ECO:0000256" key="11">
    <source>
        <dbReference type="ARBA" id="ARBA00022801"/>
    </source>
</evidence>
<keyword evidence="19" id="KW-0961">Cell wall biogenesis/degradation</keyword>
<dbReference type="InterPro" id="IPR036950">
    <property type="entry name" value="PBP_transglycosylase"/>
</dbReference>
<gene>
    <name evidence="27" type="ORF">METZ01_LOCUS125211</name>
</gene>
<keyword evidence="7" id="KW-0645">Protease</keyword>
<dbReference type="Gene3D" id="1.10.3810.10">
    <property type="entry name" value="Biosynthetic peptidoglycan transglycosylase-like"/>
    <property type="match status" value="1"/>
</dbReference>
<dbReference type="InterPro" id="IPR012338">
    <property type="entry name" value="Beta-lactam/transpept-like"/>
</dbReference>
<comment type="subcellular location">
    <subcellularLocation>
        <location evidence="1">Cell inner membrane</location>
        <topology evidence="1">Single-pass type II membrane protein</topology>
    </subcellularLocation>
</comment>
<dbReference type="Pfam" id="PF00912">
    <property type="entry name" value="Transgly"/>
    <property type="match status" value="1"/>
</dbReference>
<keyword evidence="16 23" id="KW-0472">Membrane</keyword>
<keyword evidence="13" id="KW-0735">Signal-anchor</keyword>
<dbReference type="SUPFAM" id="SSF53955">
    <property type="entry name" value="Lysozyme-like"/>
    <property type="match status" value="1"/>
</dbReference>
<evidence type="ECO:0000256" key="23">
    <source>
        <dbReference type="SAM" id="Phobius"/>
    </source>
</evidence>
<evidence type="ECO:0000256" key="2">
    <source>
        <dbReference type="ARBA" id="ARBA00012448"/>
    </source>
</evidence>
<keyword evidence="14" id="KW-0573">Peptidoglycan synthesis</keyword>
<dbReference type="GO" id="GO:0006508">
    <property type="term" value="P:proteolysis"/>
    <property type="evidence" value="ECO:0007669"/>
    <property type="project" value="UniProtKB-KW"/>
</dbReference>
<dbReference type="PANTHER" id="PTHR32282">
    <property type="entry name" value="BINDING PROTEIN TRANSPEPTIDASE, PUTATIVE-RELATED"/>
    <property type="match status" value="1"/>
</dbReference>
<keyword evidence="12" id="KW-0133">Cell shape</keyword>
<evidence type="ECO:0000256" key="7">
    <source>
        <dbReference type="ARBA" id="ARBA00022670"/>
    </source>
</evidence>
<evidence type="ECO:0000256" key="14">
    <source>
        <dbReference type="ARBA" id="ARBA00022984"/>
    </source>
</evidence>
<dbReference type="GO" id="GO:0009002">
    <property type="term" value="F:serine-type D-Ala-D-Ala carboxypeptidase activity"/>
    <property type="evidence" value="ECO:0007669"/>
    <property type="project" value="UniProtKB-EC"/>
</dbReference>
<evidence type="ECO:0000256" key="20">
    <source>
        <dbReference type="ARBA" id="ARBA00034000"/>
    </source>
</evidence>
<dbReference type="GO" id="GO:0008955">
    <property type="term" value="F:peptidoglycan glycosyltransferase activity"/>
    <property type="evidence" value="ECO:0007669"/>
    <property type="project" value="UniProtKB-EC"/>
</dbReference>
<dbReference type="FunFam" id="1.10.3810.10:FF:000003">
    <property type="entry name" value="Penicillin-binding protein 1a"/>
    <property type="match status" value="1"/>
</dbReference>
<organism evidence="27">
    <name type="scientific">marine metagenome</name>
    <dbReference type="NCBI Taxonomy" id="408172"/>
    <lineage>
        <taxon>unclassified sequences</taxon>
        <taxon>metagenomes</taxon>
        <taxon>ecological metagenomes</taxon>
    </lineage>
</organism>
<dbReference type="GO" id="GO:0046677">
    <property type="term" value="P:response to antibiotic"/>
    <property type="evidence" value="ECO:0007669"/>
    <property type="project" value="UniProtKB-KW"/>
</dbReference>
<feature type="domain" description="Penicillin-binding protein transpeptidase" evidence="24">
    <location>
        <begin position="429"/>
        <end position="695"/>
    </location>
</feature>
<dbReference type="InterPro" id="IPR023346">
    <property type="entry name" value="Lysozyme-like_dom_sf"/>
</dbReference>
<dbReference type="NCBIfam" id="TIGR02074">
    <property type="entry name" value="PBP_1a_fam"/>
    <property type="match status" value="1"/>
</dbReference>
<evidence type="ECO:0000313" key="27">
    <source>
        <dbReference type="EMBL" id="SVA72357.1"/>
    </source>
</evidence>
<dbReference type="InterPro" id="IPR001264">
    <property type="entry name" value="Glyco_trans_51"/>
</dbReference>
<evidence type="ECO:0000256" key="15">
    <source>
        <dbReference type="ARBA" id="ARBA00022989"/>
    </source>
</evidence>
<accession>A0A381Y7J0</accession>
<evidence type="ECO:0000256" key="18">
    <source>
        <dbReference type="ARBA" id="ARBA00023268"/>
    </source>
</evidence>
<evidence type="ECO:0000256" key="16">
    <source>
        <dbReference type="ARBA" id="ARBA00023136"/>
    </source>
</evidence>
<dbReference type="GO" id="GO:0008360">
    <property type="term" value="P:regulation of cell shape"/>
    <property type="evidence" value="ECO:0007669"/>
    <property type="project" value="UniProtKB-KW"/>
</dbReference>
<keyword evidence="15 23" id="KW-1133">Transmembrane helix</keyword>
<evidence type="ECO:0000259" key="25">
    <source>
        <dbReference type="Pfam" id="PF00912"/>
    </source>
</evidence>
<comment type="catalytic activity">
    <reaction evidence="20">
        <text>Preferential cleavage: (Ac)2-L-Lys-D-Ala-|-D-Ala. Also transpeptidation of peptidyl-alanyl moieties that are N-acyl substituents of D-alanine.</text>
        <dbReference type="EC" id="3.4.16.4"/>
    </reaction>
</comment>
<keyword evidence="5" id="KW-0997">Cell inner membrane</keyword>
<proteinExistence type="predicted"/>
<feature type="transmembrane region" description="Helical" evidence="23">
    <location>
        <begin position="12"/>
        <end position="29"/>
    </location>
</feature>
<dbReference type="GO" id="GO:0005886">
    <property type="term" value="C:plasma membrane"/>
    <property type="evidence" value="ECO:0007669"/>
    <property type="project" value="UniProtKB-SubCell"/>
</dbReference>
<evidence type="ECO:0000256" key="6">
    <source>
        <dbReference type="ARBA" id="ARBA00022645"/>
    </source>
</evidence>
<protein>
    <recommendedName>
        <fullName evidence="3">Penicillin-binding protein 1A</fullName>
        <ecNumber evidence="21">2.4.99.28</ecNumber>
        <ecNumber evidence="2">3.4.16.4</ecNumber>
    </recommendedName>
</protein>
<evidence type="ECO:0000256" key="22">
    <source>
        <dbReference type="ARBA" id="ARBA00049902"/>
    </source>
</evidence>
<evidence type="ECO:0000256" key="8">
    <source>
        <dbReference type="ARBA" id="ARBA00022676"/>
    </source>
</evidence>
<evidence type="ECO:0000256" key="10">
    <source>
        <dbReference type="ARBA" id="ARBA00022692"/>
    </source>
</evidence>
<sequence length="813" mass="91824">MLRFFFNFIQSMVFFGLGTLLIISLYIMPKLPDIEALKDIKMQVPLRVYSADMSLIAEFGEKRRTPVKIDEIPPKLIEAFLAAEDDRFYIHPGVDWQGLARATYSLIKTGTKKQGGSTITMQVARNFFLSHEKTYLRKLNEIFLAFKIERELSKKEILELYLNKIYLGQRAYGVAAAAQVYYGVNIDSLTLSQIATIAGLPKAPSKSNPITNPSRALIRRNYVLQRMLDLSYISNDVFEETKKSPISASLHVISPDIEAHYLAEMVRNELVQEFGEDAYTNGLIVTTTIRDHNQVAANKALRDALLNYDKRHGYRGSEQFIDDIELKSEEDIVNLLKTFPILSNLRPGLVTNVNDESVNVHVLDIGNVKINWEGLKWARKYISENKRGPEPKTAYEFLKPGDIVRLLKTENNEWVLSQIPDVEGGLISISPNDGSIFALVGGFNYFKNKYNHVTQAKRQAGSGFKPFIYSAAIEAGKTAATIINDAPVVFEDPGIEDEWRPENYSRKSHGPTRVREALTHSRNLVSIRLLHSIGIPFALEHIKKFGFDDEQLPKNLSLALGSAELSPWELVRGYSVFANGGFLIEPYFINEIKTYDNQIIFRANPSVVCNQCINIQKNTSPNKKSIDEPEEDKTELIYDTDYANTLYSPRVVDAKNIWIINSITRDVIKHGTGRRALELQRSDLSGKTGTTNDQHDAWFSGFNSNIVTVSWVGFDKFRPLGTRETGGRAALPMWIDYMRAALKGMPQSIMQRPKGLITVRIDANTGEVTNADNPDAMFEIFRLENAPKSLDKKKQSDLLLQDDGVMSIPEQLF</sequence>
<keyword evidence="6" id="KW-0121">Carboxypeptidase</keyword>
<keyword evidence="8" id="KW-0328">Glycosyltransferase</keyword>
<dbReference type="GO" id="GO:0071555">
    <property type="term" value="P:cell wall organization"/>
    <property type="evidence" value="ECO:0007669"/>
    <property type="project" value="UniProtKB-KW"/>
</dbReference>
<dbReference type="GO" id="GO:0030288">
    <property type="term" value="C:outer membrane-bounded periplasmic space"/>
    <property type="evidence" value="ECO:0007669"/>
    <property type="project" value="TreeGrafter"/>
</dbReference>
<dbReference type="SUPFAM" id="SSF56601">
    <property type="entry name" value="beta-lactamase/transpeptidase-like"/>
    <property type="match status" value="1"/>
</dbReference>
<keyword evidence="10 23" id="KW-0812">Transmembrane</keyword>
<keyword evidence="4" id="KW-1003">Cell membrane</keyword>
<evidence type="ECO:0000259" key="26">
    <source>
        <dbReference type="Pfam" id="PF17092"/>
    </source>
</evidence>
<evidence type="ECO:0000256" key="21">
    <source>
        <dbReference type="ARBA" id="ARBA00044770"/>
    </source>
</evidence>
<dbReference type="Gene3D" id="3.40.710.10">
    <property type="entry name" value="DD-peptidase/beta-lactamase superfamily"/>
    <property type="match status" value="2"/>
</dbReference>
<evidence type="ECO:0000256" key="3">
    <source>
        <dbReference type="ARBA" id="ARBA00018638"/>
    </source>
</evidence>
<dbReference type="EC" id="3.4.16.4" evidence="2"/>
<dbReference type="GO" id="GO:0008658">
    <property type="term" value="F:penicillin binding"/>
    <property type="evidence" value="ECO:0007669"/>
    <property type="project" value="InterPro"/>
</dbReference>
<dbReference type="InterPro" id="IPR050396">
    <property type="entry name" value="Glycosyltr_51/Transpeptidase"/>
</dbReference>
<evidence type="ECO:0000259" key="24">
    <source>
        <dbReference type="Pfam" id="PF00905"/>
    </source>
</evidence>
<evidence type="ECO:0000256" key="9">
    <source>
        <dbReference type="ARBA" id="ARBA00022679"/>
    </source>
</evidence>